<dbReference type="OrthoDB" id="5197705at2"/>
<comment type="caution">
    <text evidence="1">The sequence shown here is derived from an EMBL/GenBank/DDBJ whole genome shotgun (WGS) entry which is preliminary data.</text>
</comment>
<name>A0A2V1K797_9ACTO</name>
<accession>A0A2V1K797</accession>
<dbReference type="AlphaFoldDB" id="A0A2V1K797"/>
<sequence length="60" mass="6205">MNLQNLATELDAFTAETFEVKDYVDFADMAFGSTCSSSSSSSCSSTCTSCCTSTSSCATA</sequence>
<dbReference type="Proteomes" id="UP000245283">
    <property type="component" value="Unassembled WGS sequence"/>
</dbReference>
<keyword evidence="2" id="KW-1185">Reference proteome</keyword>
<proteinExistence type="predicted"/>
<protein>
    <submittedName>
        <fullName evidence="1">Thiazolylpeptide-type bacteriocin</fullName>
    </submittedName>
</protein>
<gene>
    <name evidence="1" type="ORF">DD236_02835</name>
</gene>
<evidence type="ECO:0000313" key="2">
    <source>
        <dbReference type="Proteomes" id="UP000245283"/>
    </source>
</evidence>
<evidence type="ECO:0000313" key="1">
    <source>
        <dbReference type="EMBL" id="PWF27338.1"/>
    </source>
</evidence>
<reference evidence="2" key="1">
    <citation type="submission" date="2018-05" db="EMBL/GenBank/DDBJ databases">
        <authorList>
            <person name="Li Y."/>
        </authorList>
    </citation>
    <scope>NUCLEOTIDE SEQUENCE [LARGE SCALE GENOMIC DNA]</scope>
    <source>
        <strain evidence="2">sk1b4</strain>
    </source>
</reference>
<dbReference type="RefSeq" id="WP_109092838.1">
    <property type="nucleotide sequence ID" value="NZ_CAMELQ010000024.1"/>
</dbReference>
<dbReference type="NCBIfam" id="NF033400">
    <property type="entry name" value="thiazolyl_B"/>
    <property type="match status" value="1"/>
</dbReference>
<dbReference type="EMBL" id="QETB01000001">
    <property type="protein sequence ID" value="PWF27338.1"/>
    <property type="molecule type" value="Genomic_DNA"/>
</dbReference>
<organism evidence="1 2">
    <name type="scientific">Ancrocorticia populi</name>
    <dbReference type="NCBI Taxonomy" id="2175228"/>
    <lineage>
        <taxon>Bacteria</taxon>
        <taxon>Bacillati</taxon>
        <taxon>Actinomycetota</taxon>
        <taxon>Actinomycetes</taxon>
        <taxon>Actinomycetales</taxon>
        <taxon>Actinomycetaceae</taxon>
        <taxon>Ancrocorticia</taxon>
    </lineage>
</organism>